<keyword evidence="4" id="KW-1185">Reference proteome</keyword>
<evidence type="ECO:0000313" key="3">
    <source>
        <dbReference type="EMBL" id="SNR13854.1"/>
    </source>
</evidence>
<gene>
    <name evidence="3" type="ORF">TJEJU_0044</name>
</gene>
<dbReference type="OrthoDB" id="1465784at2"/>
<feature type="coiled-coil region" evidence="2">
    <location>
        <begin position="146"/>
        <end position="180"/>
    </location>
</feature>
<dbReference type="InterPro" id="IPR019734">
    <property type="entry name" value="TPR_rpt"/>
</dbReference>
<dbReference type="PROSITE" id="PS50005">
    <property type="entry name" value="TPR"/>
    <property type="match status" value="1"/>
</dbReference>
<organism evidence="3 4">
    <name type="scientific">Tenacibaculum jejuense</name>
    <dbReference type="NCBI Taxonomy" id="584609"/>
    <lineage>
        <taxon>Bacteria</taxon>
        <taxon>Pseudomonadati</taxon>
        <taxon>Bacteroidota</taxon>
        <taxon>Flavobacteriia</taxon>
        <taxon>Flavobacteriales</taxon>
        <taxon>Flavobacteriaceae</taxon>
        <taxon>Tenacibaculum</taxon>
    </lineage>
</organism>
<dbReference type="EMBL" id="LT899436">
    <property type="protein sequence ID" value="SNR13854.1"/>
    <property type="molecule type" value="Genomic_DNA"/>
</dbReference>
<dbReference type="Gene3D" id="1.25.40.10">
    <property type="entry name" value="Tetratricopeptide repeat domain"/>
    <property type="match status" value="2"/>
</dbReference>
<dbReference type="SUPFAM" id="SSF48452">
    <property type="entry name" value="TPR-like"/>
    <property type="match status" value="1"/>
</dbReference>
<dbReference type="KEGG" id="tje:TJEJU_0044"/>
<dbReference type="RefSeq" id="WP_157730031.1">
    <property type="nucleotide sequence ID" value="NZ_LT899436.1"/>
</dbReference>
<reference evidence="3 4" key="1">
    <citation type="submission" date="2017-07" db="EMBL/GenBank/DDBJ databases">
        <authorList>
            <person name="Sun Z.S."/>
            <person name="Albrecht U."/>
            <person name="Echele G."/>
            <person name="Lee C.C."/>
        </authorList>
    </citation>
    <scope>NUCLEOTIDE SEQUENCE [LARGE SCALE GENOMIC DNA]</scope>
    <source>
        <strain evidence="4">type strain: KCTC 22618</strain>
    </source>
</reference>
<keyword evidence="1" id="KW-0802">TPR repeat</keyword>
<evidence type="ECO:0000256" key="1">
    <source>
        <dbReference type="PROSITE-ProRule" id="PRU00339"/>
    </source>
</evidence>
<accession>A0A238U5T8</accession>
<keyword evidence="2" id="KW-0175">Coiled coil</keyword>
<evidence type="ECO:0008006" key="5">
    <source>
        <dbReference type="Google" id="ProtNLM"/>
    </source>
</evidence>
<sequence length="304" mass="35412">MLEILFCFLFFISQAEAQDNVVLQDSIPENKLLDFEKLFFDAITSKAINNHQKAIEQLEECNTIIPNEKAVLFELSKNYFLLKKIPEAVAYANQALKDDPENIWIQEHLVKVHRKSGEFEKAIEIQEKIGTKFPKKKRELPFLYLMNNERSKAKKILNELADAKLLNGRLRRLKSQLEKRSTRKTTVTVSNKNQGLRTKFNKDKSFKNLTDLLEKLQKENNKELLSYSEQGLALFPAQPLVYLMNGIALNNTKQYKKAIETLKNGIDFVIDDRKMEKKFYVELLKAYKGTGDTKNINKYQKKIK</sequence>
<proteinExistence type="predicted"/>
<dbReference type="InterPro" id="IPR011990">
    <property type="entry name" value="TPR-like_helical_dom_sf"/>
</dbReference>
<name>A0A238U5T8_9FLAO</name>
<protein>
    <recommendedName>
        <fullName evidence="5">Tetratricopeptide repeat protein</fullName>
    </recommendedName>
</protein>
<evidence type="ECO:0000256" key="2">
    <source>
        <dbReference type="SAM" id="Coils"/>
    </source>
</evidence>
<evidence type="ECO:0000313" key="4">
    <source>
        <dbReference type="Proteomes" id="UP000215214"/>
    </source>
</evidence>
<feature type="repeat" description="TPR" evidence="1">
    <location>
        <begin position="69"/>
        <end position="102"/>
    </location>
</feature>
<dbReference type="Proteomes" id="UP000215214">
    <property type="component" value="Chromosome TJEJU"/>
</dbReference>
<dbReference type="AlphaFoldDB" id="A0A238U5T8"/>